<feature type="transmembrane region" description="Helical" evidence="1">
    <location>
        <begin position="23"/>
        <end position="45"/>
    </location>
</feature>
<evidence type="ECO:0000313" key="2">
    <source>
        <dbReference type="EMBL" id="CPR20630.1"/>
    </source>
</evidence>
<reference evidence="3" key="1">
    <citation type="submission" date="2015-01" db="EMBL/GenBank/DDBJ databases">
        <authorList>
            <person name="Paterson Steve"/>
        </authorList>
    </citation>
    <scope>NUCLEOTIDE SEQUENCE [LARGE SCALE GENOMIC DNA]</scope>
    <source>
        <strain evidence="3">OBR1</strain>
    </source>
</reference>
<dbReference type="EMBL" id="CGIG01000001">
    <property type="protein sequence ID" value="CPR20630.1"/>
    <property type="molecule type" value="Genomic_DNA"/>
</dbReference>
<dbReference type="Proteomes" id="UP000044377">
    <property type="component" value="Unassembled WGS sequence"/>
</dbReference>
<keyword evidence="1" id="KW-0472">Membrane</keyword>
<keyword evidence="1" id="KW-0812">Transmembrane</keyword>
<evidence type="ECO:0000313" key="3">
    <source>
        <dbReference type="Proteomes" id="UP000044377"/>
    </source>
</evidence>
<dbReference type="AlphaFoldDB" id="A0A0G4K1D9"/>
<gene>
    <name evidence="2" type="ORF">BN1221_04425</name>
</gene>
<evidence type="ECO:0000256" key="1">
    <source>
        <dbReference type="SAM" id="Phobius"/>
    </source>
</evidence>
<keyword evidence="3" id="KW-1185">Reference proteome</keyword>
<sequence>MLSGHSSSEFSIRKQFDFQFEELFFYALFMLRSAQFLLRSCFLIYRAL</sequence>
<proteinExistence type="predicted"/>
<keyword evidence="1" id="KW-1133">Transmembrane helix</keyword>
<protein>
    <submittedName>
        <fullName evidence="2">Uncharacterized protein</fullName>
    </submittedName>
</protein>
<accession>A0A0G4K1D9</accession>
<name>A0A0G4K1D9_9GAMM</name>
<organism evidence="2 3">
    <name type="scientific">Brenneria goodwinii</name>
    <dbReference type="NCBI Taxonomy" id="1109412"/>
    <lineage>
        <taxon>Bacteria</taxon>
        <taxon>Pseudomonadati</taxon>
        <taxon>Pseudomonadota</taxon>
        <taxon>Gammaproteobacteria</taxon>
        <taxon>Enterobacterales</taxon>
        <taxon>Pectobacteriaceae</taxon>
        <taxon>Brenneria</taxon>
    </lineage>
</organism>